<sequence length="327" mass="36084">MPSLPEVNVKENTLSVPPFPDVPGPAAVRKGSGLSAVQGNVLRLRASFVEVNKVKLLCLGTKWKICKSCKCSQEEHCLSSDLEDDRKIGRLLMDSKYATLTARVKGGDGIRIYKRNRMIMTNPIATGKDPTFDTITYEWAPPGVTQKLVRIGSSYPVKHELCHGFLKLNDEVEMATVLALLLFQGLQYMELIPKEKQPVTGTEGALYRRRQLMHQLPIYDQDPSRCRGLVESELKAMEDFVKQYKSEALGVGEVALPGQGGLPKEEGKTQEKSEGTETTAPTTNGSLGDPSKEVEYVSVPCLLWSGRSSPGQRYAVRVPSYHTLLSS</sequence>
<accession>A0AAW0IHJ3</accession>
<dbReference type="PANTHER" id="PTHR24211">
    <property type="entry name" value="LIM DOMAIN-CONTAINING PROTEIN"/>
    <property type="match status" value="1"/>
</dbReference>
<dbReference type="EMBL" id="JBBHLL010000128">
    <property type="protein sequence ID" value="KAK7813979.1"/>
    <property type="molecule type" value="Genomic_DNA"/>
</dbReference>
<dbReference type="InterPro" id="IPR033724">
    <property type="entry name" value="PET_testin"/>
</dbReference>
<evidence type="ECO:0000313" key="5">
    <source>
        <dbReference type="Proteomes" id="UP001488838"/>
    </source>
</evidence>
<organism evidence="4 5">
    <name type="scientific">Myodes glareolus</name>
    <name type="common">Bank vole</name>
    <name type="synonym">Clethrionomys glareolus</name>
    <dbReference type="NCBI Taxonomy" id="447135"/>
    <lineage>
        <taxon>Eukaryota</taxon>
        <taxon>Metazoa</taxon>
        <taxon>Chordata</taxon>
        <taxon>Craniata</taxon>
        <taxon>Vertebrata</taxon>
        <taxon>Euteleostomi</taxon>
        <taxon>Mammalia</taxon>
        <taxon>Eutheria</taxon>
        <taxon>Euarchontoglires</taxon>
        <taxon>Glires</taxon>
        <taxon>Rodentia</taxon>
        <taxon>Myomorpha</taxon>
        <taxon>Muroidea</taxon>
        <taxon>Cricetidae</taxon>
        <taxon>Arvicolinae</taxon>
        <taxon>Myodes</taxon>
    </lineage>
</organism>
<dbReference type="InterPro" id="IPR047120">
    <property type="entry name" value="Pk/Esn/Tes"/>
</dbReference>
<feature type="domain" description="PET" evidence="3">
    <location>
        <begin position="118"/>
        <end position="150"/>
    </location>
</feature>
<protein>
    <recommendedName>
        <fullName evidence="3">PET domain-containing protein</fullName>
    </recommendedName>
</protein>
<dbReference type="PROSITE" id="PS51303">
    <property type="entry name" value="PET"/>
    <property type="match status" value="2"/>
</dbReference>
<evidence type="ECO:0000313" key="4">
    <source>
        <dbReference type="EMBL" id="KAK7813979.1"/>
    </source>
</evidence>
<proteinExistence type="predicted"/>
<evidence type="ECO:0000256" key="2">
    <source>
        <dbReference type="SAM" id="MobiDB-lite"/>
    </source>
</evidence>
<feature type="domain" description="PET" evidence="3">
    <location>
        <begin position="154"/>
        <end position="261"/>
    </location>
</feature>
<feature type="compositionally biased region" description="Basic and acidic residues" evidence="2">
    <location>
        <begin position="263"/>
        <end position="275"/>
    </location>
</feature>
<evidence type="ECO:0000259" key="3">
    <source>
        <dbReference type="PROSITE" id="PS51303"/>
    </source>
</evidence>
<evidence type="ECO:0000256" key="1">
    <source>
        <dbReference type="ARBA" id="ARBA00022737"/>
    </source>
</evidence>
<dbReference type="GO" id="GO:0005634">
    <property type="term" value="C:nucleus"/>
    <property type="evidence" value="ECO:0007669"/>
    <property type="project" value="TreeGrafter"/>
</dbReference>
<dbReference type="AlphaFoldDB" id="A0AAW0IHJ3"/>
<dbReference type="GO" id="GO:0008270">
    <property type="term" value="F:zinc ion binding"/>
    <property type="evidence" value="ECO:0007669"/>
    <property type="project" value="InterPro"/>
</dbReference>
<keyword evidence="5" id="KW-1185">Reference proteome</keyword>
<dbReference type="PANTHER" id="PTHR24211:SF0">
    <property type="entry name" value="LIM AND CYSTEINE-RICH DOMAINS PROTEIN 1"/>
    <property type="match status" value="1"/>
</dbReference>
<gene>
    <name evidence="4" type="ORF">U0070_002876</name>
</gene>
<dbReference type="InterPro" id="IPR010442">
    <property type="entry name" value="PET_domain"/>
</dbReference>
<dbReference type="Proteomes" id="UP001488838">
    <property type="component" value="Unassembled WGS sequence"/>
</dbReference>
<dbReference type="Pfam" id="PF06297">
    <property type="entry name" value="PET"/>
    <property type="match status" value="1"/>
</dbReference>
<reference evidence="4 5" key="1">
    <citation type="journal article" date="2023" name="bioRxiv">
        <title>Conserved and derived expression patterns and positive selection on dental genes reveal complex evolutionary context of ever-growing rodent molars.</title>
        <authorList>
            <person name="Calamari Z.T."/>
            <person name="Song A."/>
            <person name="Cohen E."/>
            <person name="Akter M."/>
            <person name="Roy R.D."/>
            <person name="Hallikas O."/>
            <person name="Christensen M.M."/>
            <person name="Li P."/>
            <person name="Marangoni P."/>
            <person name="Jernvall J."/>
            <person name="Klein O.D."/>
        </authorList>
    </citation>
    <scope>NUCLEOTIDE SEQUENCE [LARGE SCALE GENOMIC DNA]</scope>
    <source>
        <strain evidence="4">V071</strain>
    </source>
</reference>
<name>A0AAW0IHJ3_MYOGA</name>
<dbReference type="CDD" id="cd09829">
    <property type="entry name" value="PET_testin"/>
    <property type="match status" value="1"/>
</dbReference>
<feature type="region of interest" description="Disordered" evidence="2">
    <location>
        <begin position="255"/>
        <end position="292"/>
    </location>
</feature>
<feature type="compositionally biased region" description="Polar residues" evidence="2">
    <location>
        <begin position="276"/>
        <end position="286"/>
    </location>
</feature>
<comment type="caution">
    <text evidence="4">The sequence shown here is derived from an EMBL/GenBank/DDBJ whole genome shotgun (WGS) entry which is preliminary data.</text>
</comment>
<dbReference type="GO" id="GO:0003714">
    <property type="term" value="F:transcription corepressor activity"/>
    <property type="evidence" value="ECO:0007669"/>
    <property type="project" value="TreeGrafter"/>
</dbReference>
<keyword evidence="1" id="KW-0677">Repeat</keyword>